<proteinExistence type="predicted"/>
<evidence type="ECO:0000313" key="1">
    <source>
        <dbReference type="EMBL" id="CAE21160.1"/>
    </source>
</evidence>
<dbReference type="Proteomes" id="UP000001423">
    <property type="component" value="Chromosome"/>
</dbReference>
<protein>
    <submittedName>
        <fullName evidence="1">Uncharacterized protein</fullName>
    </submittedName>
</protein>
<gene>
    <name evidence="1" type="ordered locus">PMT_0985</name>
</gene>
<evidence type="ECO:0000313" key="2">
    <source>
        <dbReference type="Proteomes" id="UP000001423"/>
    </source>
</evidence>
<dbReference type="HOGENOM" id="CLU_129285_0_0_3"/>
<dbReference type="eggNOG" id="ENOG503362E">
    <property type="taxonomic scope" value="Bacteria"/>
</dbReference>
<keyword evidence="2" id="KW-1185">Reference proteome</keyword>
<organism evidence="1 2">
    <name type="scientific">Prochlorococcus marinus (strain MIT 9313)</name>
    <dbReference type="NCBI Taxonomy" id="74547"/>
    <lineage>
        <taxon>Bacteria</taxon>
        <taxon>Bacillati</taxon>
        <taxon>Cyanobacteriota</taxon>
        <taxon>Cyanophyceae</taxon>
        <taxon>Synechococcales</taxon>
        <taxon>Prochlorococcaceae</taxon>
        <taxon>Prochlorococcus</taxon>
    </lineage>
</organism>
<dbReference type="EMBL" id="BX548175">
    <property type="protein sequence ID" value="CAE21160.1"/>
    <property type="molecule type" value="Genomic_DNA"/>
</dbReference>
<accession>Q7V6Z2</accession>
<dbReference type="KEGG" id="pmt:PMT_0985"/>
<name>Q7V6Z2_PROMM</name>
<sequence>MVRSSWWLGALPWSSMSSSSSALLLPWANRLFWLQLRQKYPQLMRRFLVAAVFLFTTLSPAAWAEKPSVLLNTLPKEVRGKLAPLFMANAIGQTGLNGQLNGTAETLFPIVKSALTKAGYSEQPIRTTIGPWGFSATWAPPIGVSVDGTASQKTAVLVTQATALGPERVNLNVRFDGL</sequence>
<dbReference type="AlphaFoldDB" id="Q7V6Z2"/>
<reference evidence="1 2" key="1">
    <citation type="journal article" date="2003" name="Nature">
        <title>Genome divergence in two Prochlorococcus ecotypes reflects oceanic niche differentiation.</title>
        <authorList>
            <person name="Rocap G."/>
            <person name="Larimer F.W."/>
            <person name="Lamerdin J.E."/>
            <person name="Malfatti S."/>
            <person name="Chain P."/>
            <person name="Ahlgren N.A."/>
            <person name="Arellano A."/>
            <person name="Coleman M."/>
            <person name="Hauser L."/>
            <person name="Hess W.R."/>
            <person name="Johnson Z.I."/>
            <person name="Land M.L."/>
            <person name="Lindell D."/>
            <person name="Post A.F."/>
            <person name="Regala W."/>
            <person name="Shah M."/>
            <person name="Shaw S.L."/>
            <person name="Steglich C."/>
            <person name="Sullivan M.B."/>
            <person name="Ting C.S."/>
            <person name="Tolonen A."/>
            <person name="Webb E.A."/>
            <person name="Zinser E.R."/>
            <person name="Chisholm S.W."/>
        </authorList>
    </citation>
    <scope>NUCLEOTIDE SEQUENCE [LARGE SCALE GENOMIC DNA]</scope>
    <source>
        <strain evidence="2">MIT 9313</strain>
    </source>
</reference>